<accession>A0A087T820</accession>
<organism evidence="1 2">
    <name type="scientific">Stegodyphus mimosarum</name>
    <name type="common">African social velvet spider</name>
    <dbReference type="NCBI Taxonomy" id="407821"/>
    <lineage>
        <taxon>Eukaryota</taxon>
        <taxon>Metazoa</taxon>
        <taxon>Ecdysozoa</taxon>
        <taxon>Arthropoda</taxon>
        <taxon>Chelicerata</taxon>
        <taxon>Arachnida</taxon>
        <taxon>Araneae</taxon>
        <taxon>Araneomorphae</taxon>
        <taxon>Entelegynae</taxon>
        <taxon>Eresoidea</taxon>
        <taxon>Eresidae</taxon>
        <taxon>Stegodyphus</taxon>
    </lineage>
</organism>
<keyword evidence="2" id="KW-1185">Reference proteome</keyword>
<dbReference type="EMBL" id="KK113885">
    <property type="protein sequence ID" value="KFM61259.1"/>
    <property type="molecule type" value="Genomic_DNA"/>
</dbReference>
<evidence type="ECO:0000313" key="1">
    <source>
        <dbReference type="EMBL" id="KFM61259.1"/>
    </source>
</evidence>
<sequence>WTVLQISALSAKENAYALNENSTPTKLIVCRYQHNSIPLVSCIDSSLFCSSLFVEFEAILLENKLVMKNQ</sequence>
<proteinExistence type="predicted"/>
<reference evidence="1 2" key="1">
    <citation type="submission" date="2013-11" db="EMBL/GenBank/DDBJ databases">
        <title>Genome sequencing of Stegodyphus mimosarum.</title>
        <authorList>
            <person name="Bechsgaard J."/>
        </authorList>
    </citation>
    <scope>NUCLEOTIDE SEQUENCE [LARGE SCALE GENOMIC DNA]</scope>
</reference>
<feature type="non-terminal residue" evidence="1">
    <location>
        <position position="1"/>
    </location>
</feature>
<evidence type="ECO:0000313" key="2">
    <source>
        <dbReference type="Proteomes" id="UP000054359"/>
    </source>
</evidence>
<dbReference type="Proteomes" id="UP000054359">
    <property type="component" value="Unassembled WGS sequence"/>
</dbReference>
<feature type="non-terminal residue" evidence="1">
    <location>
        <position position="70"/>
    </location>
</feature>
<protein>
    <submittedName>
        <fullName evidence="1">Uncharacterized protein</fullName>
    </submittedName>
</protein>
<name>A0A087T820_STEMI</name>
<gene>
    <name evidence="1" type="ORF">X975_02991</name>
</gene>
<dbReference type="AlphaFoldDB" id="A0A087T820"/>